<dbReference type="OrthoDB" id="5020792at2"/>
<dbReference type="EMBL" id="SDPM01000006">
    <property type="protein sequence ID" value="RXZ86042.1"/>
    <property type="molecule type" value="Genomic_DNA"/>
</dbReference>
<dbReference type="RefSeq" id="WP_129175685.1">
    <property type="nucleotide sequence ID" value="NZ_JACCBI010000001.1"/>
</dbReference>
<reference evidence="1 4" key="2">
    <citation type="submission" date="2020-07" db="EMBL/GenBank/DDBJ databases">
        <title>Sequencing the genomes of 1000 actinobacteria strains.</title>
        <authorList>
            <person name="Klenk H.-P."/>
        </authorList>
    </citation>
    <scope>NUCLEOTIDE SEQUENCE [LARGE SCALE GENOMIC DNA]</scope>
    <source>
        <strain evidence="1 4">DSM 23870</strain>
    </source>
</reference>
<dbReference type="EMBL" id="JACCBI010000001">
    <property type="protein sequence ID" value="NYD68674.1"/>
    <property type="molecule type" value="Genomic_DNA"/>
</dbReference>
<organism evidence="2 3">
    <name type="scientific">Agromyces atrinae</name>
    <dbReference type="NCBI Taxonomy" id="592376"/>
    <lineage>
        <taxon>Bacteria</taxon>
        <taxon>Bacillati</taxon>
        <taxon>Actinomycetota</taxon>
        <taxon>Actinomycetes</taxon>
        <taxon>Micrococcales</taxon>
        <taxon>Microbacteriaceae</taxon>
        <taxon>Agromyces</taxon>
    </lineage>
</organism>
<evidence type="ECO:0000313" key="4">
    <source>
        <dbReference type="Proteomes" id="UP000581087"/>
    </source>
</evidence>
<gene>
    <name evidence="1" type="ORF">BJ972_003193</name>
    <name evidence="2" type="ORF">ESP50_12630</name>
</gene>
<sequence>MRRIYIQYGGTEFSIGIEDADTLRAKILETVASGRSMWLDVDRGEGRLEPATILITPGVAIAVIDPRQNDD</sequence>
<comment type="caution">
    <text evidence="2">The sequence shown here is derived from an EMBL/GenBank/DDBJ whole genome shotgun (WGS) entry which is preliminary data.</text>
</comment>
<dbReference type="Proteomes" id="UP000581087">
    <property type="component" value="Unassembled WGS sequence"/>
</dbReference>
<reference evidence="2 3" key="1">
    <citation type="submission" date="2019-01" db="EMBL/GenBank/DDBJ databases">
        <title>Agromyces.</title>
        <authorList>
            <person name="Li J."/>
        </authorList>
    </citation>
    <scope>NUCLEOTIDE SEQUENCE [LARGE SCALE GENOMIC DNA]</scope>
    <source>
        <strain evidence="2 3">DSM 23870</strain>
    </source>
</reference>
<keyword evidence="3" id="KW-1185">Reference proteome</keyword>
<evidence type="ECO:0000313" key="1">
    <source>
        <dbReference type="EMBL" id="NYD68674.1"/>
    </source>
</evidence>
<proteinExistence type="predicted"/>
<dbReference type="AlphaFoldDB" id="A0A4Q2M840"/>
<name>A0A4Q2M840_9MICO</name>
<accession>A0A4Q2M840</accession>
<evidence type="ECO:0000313" key="3">
    <source>
        <dbReference type="Proteomes" id="UP000292686"/>
    </source>
</evidence>
<protein>
    <submittedName>
        <fullName evidence="2">Uncharacterized protein</fullName>
    </submittedName>
</protein>
<dbReference type="Proteomes" id="UP000292686">
    <property type="component" value="Unassembled WGS sequence"/>
</dbReference>
<evidence type="ECO:0000313" key="2">
    <source>
        <dbReference type="EMBL" id="RXZ86042.1"/>
    </source>
</evidence>